<dbReference type="Proteomes" id="UP001216907">
    <property type="component" value="Unassembled WGS sequence"/>
</dbReference>
<dbReference type="InterPro" id="IPR016181">
    <property type="entry name" value="Acyl_CoA_acyltransferase"/>
</dbReference>
<evidence type="ECO:0000313" key="1">
    <source>
        <dbReference type="EMBL" id="MDG3007769.1"/>
    </source>
</evidence>
<keyword evidence="2" id="KW-1185">Reference proteome</keyword>
<dbReference type="SUPFAM" id="SSF55729">
    <property type="entry name" value="Acyl-CoA N-acyltransferases (Nat)"/>
    <property type="match status" value="1"/>
</dbReference>
<organism evidence="1 2">
    <name type="scientific">Paludisphaera mucosa</name>
    <dbReference type="NCBI Taxonomy" id="3030827"/>
    <lineage>
        <taxon>Bacteria</taxon>
        <taxon>Pseudomonadati</taxon>
        <taxon>Planctomycetota</taxon>
        <taxon>Planctomycetia</taxon>
        <taxon>Isosphaerales</taxon>
        <taxon>Isosphaeraceae</taxon>
        <taxon>Paludisphaera</taxon>
    </lineage>
</organism>
<name>A0ABT6FJT4_9BACT</name>
<dbReference type="EMBL" id="JARRAG010000002">
    <property type="protein sequence ID" value="MDG3007769.1"/>
    <property type="molecule type" value="Genomic_DNA"/>
</dbReference>
<gene>
    <name evidence="1" type="ORF">PZE19_28740</name>
</gene>
<reference evidence="1 2" key="1">
    <citation type="submission" date="2023-03" db="EMBL/GenBank/DDBJ databases">
        <title>Paludisphaera mucosa sp. nov. a novel planctomycete from northern fen.</title>
        <authorList>
            <person name="Ivanova A."/>
        </authorList>
    </citation>
    <scope>NUCLEOTIDE SEQUENCE [LARGE SCALE GENOMIC DNA]</scope>
    <source>
        <strain evidence="1 2">Pla2</strain>
    </source>
</reference>
<comment type="caution">
    <text evidence="1">The sequence shown here is derived from an EMBL/GenBank/DDBJ whole genome shotgun (WGS) entry which is preliminary data.</text>
</comment>
<dbReference type="Gene3D" id="3.40.630.30">
    <property type="match status" value="1"/>
</dbReference>
<proteinExistence type="predicted"/>
<dbReference type="RefSeq" id="WP_277864041.1">
    <property type="nucleotide sequence ID" value="NZ_JARRAG010000002.1"/>
</dbReference>
<evidence type="ECO:0000313" key="2">
    <source>
        <dbReference type="Proteomes" id="UP001216907"/>
    </source>
</evidence>
<protein>
    <submittedName>
        <fullName evidence="1">Acetyltransferase</fullName>
    </submittedName>
</protein>
<sequence>MTVSIRPLAAGDLEALGRFLTSGFQTPADAEFAAVDVLRWKYLESQGDVAEPAPRSLVAVDEAGAIVGHVGFVPTAFAGPGLPAPVPALHMIDWLGSREHRSLGASLMRRAHEAAPVQFGLGGSDAGRSVIRRGGYDSMPSVTVHERILNPLRWLRAGGRSPGKAARASRDLARRLIHQPRTADARLELEPVSSFGPEVVEVVRAASRFAVVAARTPERLNYALRYPRQAPAGLLVRDADRRVRGFALVNSIPRDGGRIVLGRVVDLLLDDDDPDAWHAALLLLSRELARRGADVAQAFAAPPWTVEALRRAGFISRHPLDFRLRDRQALLPRDRPFYLTPIEADYAYT</sequence>
<accession>A0ABT6FJT4</accession>